<dbReference type="InterPro" id="IPR032710">
    <property type="entry name" value="NTF2-like_dom_sf"/>
</dbReference>
<dbReference type="Pfam" id="PF10184">
    <property type="entry name" value="DUF2358"/>
    <property type="match status" value="1"/>
</dbReference>
<organism evidence="2 3">
    <name type="scientific">Dendrobium thyrsiflorum</name>
    <name type="common">Pinecone-like raceme dendrobium</name>
    <name type="synonym">Orchid</name>
    <dbReference type="NCBI Taxonomy" id="117978"/>
    <lineage>
        <taxon>Eukaryota</taxon>
        <taxon>Viridiplantae</taxon>
        <taxon>Streptophyta</taxon>
        <taxon>Embryophyta</taxon>
        <taxon>Tracheophyta</taxon>
        <taxon>Spermatophyta</taxon>
        <taxon>Magnoliopsida</taxon>
        <taxon>Liliopsida</taxon>
        <taxon>Asparagales</taxon>
        <taxon>Orchidaceae</taxon>
        <taxon>Epidendroideae</taxon>
        <taxon>Malaxideae</taxon>
        <taxon>Dendrobiinae</taxon>
        <taxon>Dendrobium</taxon>
    </lineage>
</organism>
<dbReference type="Gene3D" id="3.10.450.50">
    <property type="match status" value="1"/>
</dbReference>
<evidence type="ECO:0000256" key="1">
    <source>
        <dbReference type="SAM" id="Phobius"/>
    </source>
</evidence>
<proteinExistence type="predicted"/>
<dbReference type="AlphaFoldDB" id="A0ABD0TWG8"/>
<keyword evidence="3" id="KW-1185">Reference proteome</keyword>
<keyword evidence="1" id="KW-0472">Membrane</keyword>
<dbReference type="Proteomes" id="UP001552299">
    <property type="component" value="Unassembled WGS sequence"/>
</dbReference>
<dbReference type="EMBL" id="JANQDX010000019">
    <property type="protein sequence ID" value="KAL0904041.1"/>
    <property type="molecule type" value="Genomic_DNA"/>
</dbReference>
<evidence type="ECO:0000313" key="2">
    <source>
        <dbReference type="EMBL" id="KAL0904041.1"/>
    </source>
</evidence>
<keyword evidence="1" id="KW-1133">Transmembrane helix</keyword>
<feature type="transmembrane region" description="Helical" evidence="1">
    <location>
        <begin position="311"/>
        <end position="333"/>
    </location>
</feature>
<reference evidence="2 3" key="1">
    <citation type="journal article" date="2024" name="Plant Biotechnol. J.">
        <title>Dendrobium thyrsiflorum genome and its molecular insights into genes involved in important horticultural traits.</title>
        <authorList>
            <person name="Chen B."/>
            <person name="Wang J.Y."/>
            <person name="Zheng P.J."/>
            <person name="Li K.L."/>
            <person name="Liang Y.M."/>
            <person name="Chen X.F."/>
            <person name="Zhang C."/>
            <person name="Zhao X."/>
            <person name="He X."/>
            <person name="Zhang G.Q."/>
            <person name="Liu Z.J."/>
            <person name="Xu Q."/>
        </authorList>
    </citation>
    <scope>NUCLEOTIDE SEQUENCE [LARGE SCALE GENOMIC DNA]</scope>
    <source>
        <strain evidence="2">GZMU011</strain>
    </source>
</reference>
<evidence type="ECO:0000313" key="3">
    <source>
        <dbReference type="Proteomes" id="UP001552299"/>
    </source>
</evidence>
<name>A0ABD0TWG8_DENTH</name>
<comment type="caution">
    <text evidence="2">The sequence shown here is derived from an EMBL/GenBank/DDBJ whole genome shotgun (WGS) entry which is preliminary data.</text>
</comment>
<keyword evidence="1" id="KW-0812">Transmembrane</keyword>
<dbReference type="PANTHER" id="PTHR31094:SF2">
    <property type="entry name" value="RIKEN CDNA 2310061I04 GENE"/>
    <property type="match status" value="1"/>
</dbReference>
<gene>
    <name evidence="2" type="ORF">M5K25_026113</name>
</gene>
<sequence>MGILPISSVSPQLCAGGRKSASTLSSVPLLSHKRLPTSSSTRFPLLQMAFLLTLPELSSTSGATIYIRRRVVAGGRSSRILRVGCRSLCAYGKVADLEACFVRVSDQIRNASFESILSVPVLCVSSASPPPPSLRHQLQQMEGGDDKKDYYLNLGNAIRTLREDYPIIFYKEPGFSIYRDDIVFKDPLNTFVGIDNYKQIFSALRFIGQVLFKVLWVDIVSVWQPAESTIMIRWTVHGIRRLPWESHGRFDGISVYKLDRKGKIFEHQVNNIARNPPTRFKILAVEELIQSLGSSSTPKPTYFETSLSENISVPFMLGFLFVGYYFVVCLPLVL</sequence>
<protein>
    <submittedName>
        <fullName evidence="2">Uncharacterized protein</fullName>
    </submittedName>
</protein>
<accession>A0ABD0TWG8</accession>
<dbReference type="InterPro" id="IPR018790">
    <property type="entry name" value="DUF2358"/>
</dbReference>
<dbReference type="PANTHER" id="PTHR31094">
    <property type="entry name" value="RIKEN CDNA 2310061I04 GENE"/>
    <property type="match status" value="1"/>
</dbReference>
<dbReference type="SUPFAM" id="SSF54427">
    <property type="entry name" value="NTF2-like"/>
    <property type="match status" value="1"/>
</dbReference>